<organism evidence="3 4">
    <name type="scientific">Curtobacterium flaccumfaciens pv. flaccumfaciens</name>
    <dbReference type="NCBI Taxonomy" id="138532"/>
    <lineage>
        <taxon>Bacteria</taxon>
        <taxon>Bacillati</taxon>
        <taxon>Actinomycetota</taxon>
        <taxon>Actinomycetes</taxon>
        <taxon>Micrococcales</taxon>
        <taxon>Microbacteriaceae</taxon>
        <taxon>Curtobacterium</taxon>
    </lineage>
</organism>
<evidence type="ECO:0000256" key="2">
    <source>
        <dbReference type="SAM" id="Phobius"/>
    </source>
</evidence>
<dbReference type="InterPro" id="IPR018929">
    <property type="entry name" value="DUF2510"/>
</dbReference>
<name>A0A5P8YU49_9MICO</name>
<feature type="compositionally biased region" description="Basic and acidic residues" evidence="1">
    <location>
        <begin position="32"/>
        <end position="42"/>
    </location>
</feature>
<protein>
    <submittedName>
        <fullName evidence="3">DUF2510 domain-containing protein</fullName>
    </submittedName>
</protein>
<sequence>MSLPVGWFPDPSDPEREVLWDGEQWTGLTRPRRTDSPVRGVDDDAGAAEAREPSRGRRKPRSRRRPWVLALVIAAVVIFVGGGGTAVAVVHAQQVAAAEEKAEQKKEAAARTRAEQREAQRAAQEDADDAERSARAETVKEVEGSVKTMAEENVTKGLLDGPIISVSCNPVSGSTDDLTDTTTSFDCFAANTDNADGTQSGYFFNSTVNWDSGEYTYGLGKSAS</sequence>
<keyword evidence="2" id="KW-0472">Membrane</keyword>
<dbReference type="Proteomes" id="UP000709437">
    <property type="component" value="Unassembled WGS sequence"/>
</dbReference>
<reference evidence="3" key="1">
    <citation type="submission" date="2021-05" db="EMBL/GenBank/DDBJ databases">
        <title>Whole genome sequence of Curtobacterium flaccumfaciens pv. flaccumfaciens strain CFBP 3417.</title>
        <authorList>
            <person name="Osdaghi E."/>
            <person name="Taghouti G."/>
            <person name="Portier P."/>
            <person name="Fazliarab A."/>
            <person name="Taghavi S.M."/>
            <person name="Briand M."/>
            <person name="Le-Saux M."/>
            <person name="Jacques M.-A."/>
        </authorList>
    </citation>
    <scope>NUCLEOTIDE SEQUENCE</scope>
    <source>
        <strain evidence="3">CFBP 3417</strain>
    </source>
</reference>
<evidence type="ECO:0000313" key="3">
    <source>
        <dbReference type="EMBL" id="MBT1543028.1"/>
    </source>
</evidence>
<evidence type="ECO:0000313" key="4">
    <source>
        <dbReference type="Proteomes" id="UP000709437"/>
    </source>
</evidence>
<dbReference type="AlphaFoldDB" id="A0A5P8YU49"/>
<dbReference type="EMBL" id="JAHEWX010000022">
    <property type="protein sequence ID" value="MBT1543028.1"/>
    <property type="molecule type" value="Genomic_DNA"/>
</dbReference>
<comment type="caution">
    <text evidence="3">The sequence shown here is derived from an EMBL/GenBank/DDBJ whole genome shotgun (WGS) entry which is preliminary data.</text>
</comment>
<keyword evidence="2" id="KW-0812">Transmembrane</keyword>
<feature type="region of interest" description="Disordered" evidence="1">
    <location>
        <begin position="1"/>
        <end position="61"/>
    </location>
</feature>
<evidence type="ECO:0000256" key="1">
    <source>
        <dbReference type="SAM" id="MobiDB-lite"/>
    </source>
</evidence>
<proteinExistence type="predicted"/>
<feature type="region of interest" description="Disordered" evidence="1">
    <location>
        <begin position="106"/>
        <end position="143"/>
    </location>
</feature>
<keyword evidence="2" id="KW-1133">Transmembrane helix</keyword>
<gene>
    <name evidence="3" type="ORF">KK103_14770</name>
</gene>
<dbReference type="Pfam" id="PF10708">
    <property type="entry name" value="DUF2510"/>
    <property type="match status" value="1"/>
</dbReference>
<feature type="transmembrane region" description="Helical" evidence="2">
    <location>
        <begin position="67"/>
        <end position="90"/>
    </location>
</feature>
<accession>A0A5P8YU49</accession>